<dbReference type="PANTHER" id="PTHR42928">
    <property type="entry name" value="TRICARBOXYLATE-BINDING PROTEIN"/>
    <property type="match status" value="1"/>
</dbReference>
<reference evidence="3 4" key="1">
    <citation type="submission" date="2016-06" db="EMBL/GenBank/DDBJ databases">
        <authorList>
            <person name="Kjaerup R.B."/>
            <person name="Dalgaard T.S."/>
            <person name="Juul-Madsen H.R."/>
        </authorList>
    </citation>
    <scope>NUCLEOTIDE SEQUENCE [LARGE SCALE GENOMIC DNA]</scope>
    <source>
        <strain evidence="3 4">CECT 5080</strain>
    </source>
</reference>
<accession>A0A1A8T061</accession>
<dbReference type="Proteomes" id="UP000092627">
    <property type="component" value="Unassembled WGS sequence"/>
</dbReference>
<evidence type="ECO:0000256" key="2">
    <source>
        <dbReference type="SAM" id="SignalP"/>
    </source>
</evidence>
<comment type="similarity">
    <text evidence="1">Belongs to the UPF0065 (bug) family.</text>
</comment>
<gene>
    <name evidence="3" type="ORF">MAQ5080_00205</name>
</gene>
<dbReference type="SUPFAM" id="SSF53850">
    <property type="entry name" value="Periplasmic binding protein-like II"/>
    <property type="match status" value="1"/>
</dbReference>
<dbReference type="EMBL" id="FLOC01000001">
    <property type="protein sequence ID" value="SBS25193.1"/>
    <property type="molecule type" value="Genomic_DNA"/>
</dbReference>
<dbReference type="CDD" id="cd07012">
    <property type="entry name" value="PBP2_Bug_TTT"/>
    <property type="match status" value="1"/>
</dbReference>
<dbReference type="InterPro" id="IPR042100">
    <property type="entry name" value="Bug_dom1"/>
</dbReference>
<feature type="signal peptide" evidence="2">
    <location>
        <begin position="1"/>
        <end position="27"/>
    </location>
</feature>
<dbReference type="PIRSF" id="PIRSF017082">
    <property type="entry name" value="YflP"/>
    <property type="match status" value="1"/>
</dbReference>
<protein>
    <submittedName>
        <fullName evidence="3">Tripartite tricarboxylate transporter family receptor</fullName>
    </submittedName>
</protein>
<sequence>MVQSTHHALRKASLIGAALMACASVFAAQDYPTRPITMVVPYGIGGTTDLSARKLASLAQEALGQPIVIENRLGGSGAIAMRTVAHAKPDGYTLIATTSSPLFVTPAVRPVGYQPLEDFTPIMNYSGPYHGVLVTADSPYHSIKEVIDSALAGTTIRYGTAGALGGPHMAFELIANETGAPLKHIPFNGAASTTAALLNGRIDMALVPAYRDLVESGQLTLLGVLDNARDPDFEQVATLSEAGYDVSFPSVVGILAPAGTQDEIVSKLEKVFIDAASSGEFIAFMNRINQPVRIMTGQDLGKQIKANLATYRALIEQLH</sequence>
<keyword evidence="3" id="KW-0675">Receptor</keyword>
<dbReference type="AlphaFoldDB" id="A0A1A8T061"/>
<dbReference type="Pfam" id="PF03401">
    <property type="entry name" value="TctC"/>
    <property type="match status" value="1"/>
</dbReference>
<dbReference type="PANTHER" id="PTHR42928:SF5">
    <property type="entry name" value="BLR1237 PROTEIN"/>
    <property type="match status" value="1"/>
</dbReference>
<dbReference type="Gene3D" id="3.40.190.10">
    <property type="entry name" value="Periplasmic binding protein-like II"/>
    <property type="match status" value="1"/>
</dbReference>
<dbReference type="STRING" id="295068.MAQ5080_00205"/>
<keyword evidence="2" id="KW-0732">Signal</keyword>
<evidence type="ECO:0000256" key="1">
    <source>
        <dbReference type="ARBA" id="ARBA00006987"/>
    </source>
</evidence>
<dbReference type="RefSeq" id="WP_067204225.1">
    <property type="nucleotide sequence ID" value="NZ_FLOC01000001.1"/>
</dbReference>
<dbReference type="InterPro" id="IPR005064">
    <property type="entry name" value="BUG"/>
</dbReference>
<proteinExistence type="inferred from homology"/>
<dbReference type="Gene3D" id="3.40.190.150">
    <property type="entry name" value="Bordetella uptake gene, domain 1"/>
    <property type="match status" value="1"/>
</dbReference>
<evidence type="ECO:0000313" key="3">
    <source>
        <dbReference type="EMBL" id="SBS25193.1"/>
    </source>
</evidence>
<keyword evidence="4" id="KW-1185">Reference proteome</keyword>
<feature type="chain" id="PRO_5008378697" evidence="2">
    <location>
        <begin position="28"/>
        <end position="319"/>
    </location>
</feature>
<organism evidence="3 4">
    <name type="scientific">Marinomonas aquimarina</name>
    <dbReference type="NCBI Taxonomy" id="295068"/>
    <lineage>
        <taxon>Bacteria</taxon>
        <taxon>Pseudomonadati</taxon>
        <taxon>Pseudomonadota</taxon>
        <taxon>Gammaproteobacteria</taxon>
        <taxon>Oceanospirillales</taxon>
        <taxon>Oceanospirillaceae</taxon>
        <taxon>Marinomonas</taxon>
    </lineage>
</organism>
<evidence type="ECO:0000313" key="4">
    <source>
        <dbReference type="Proteomes" id="UP000092627"/>
    </source>
</evidence>
<name>A0A1A8T061_9GAMM</name>